<proteinExistence type="predicted"/>
<protein>
    <submittedName>
        <fullName evidence="1">Uncharacterized protein</fullName>
    </submittedName>
</protein>
<keyword evidence="2" id="KW-1185">Reference proteome</keyword>
<sequence length="87" mass="9880">MSIDRLSSDLGAFAENQQCCFIFVYKNSSSVSSEMSIDRLSSAFVAFAEEFLLKIEYLELINQTARNVSRSLEQRSLSFRGKVLIEN</sequence>
<accession>A0A232EGZ7</accession>
<evidence type="ECO:0000313" key="2">
    <source>
        <dbReference type="Proteomes" id="UP000215335"/>
    </source>
</evidence>
<gene>
    <name evidence="1" type="ORF">TSAR_015080</name>
</gene>
<name>A0A232EGZ7_9HYME</name>
<dbReference type="EMBL" id="NNAY01004627">
    <property type="protein sequence ID" value="OXU17637.1"/>
    <property type="molecule type" value="Genomic_DNA"/>
</dbReference>
<comment type="caution">
    <text evidence="1">The sequence shown here is derived from an EMBL/GenBank/DDBJ whole genome shotgun (WGS) entry which is preliminary data.</text>
</comment>
<dbReference type="Proteomes" id="UP000215335">
    <property type="component" value="Unassembled WGS sequence"/>
</dbReference>
<organism evidence="1 2">
    <name type="scientific">Trichomalopsis sarcophagae</name>
    <dbReference type="NCBI Taxonomy" id="543379"/>
    <lineage>
        <taxon>Eukaryota</taxon>
        <taxon>Metazoa</taxon>
        <taxon>Ecdysozoa</taxon>
        <taxon>Arthropoda</taxon>
        <taxon>Hexapoda</taxon>
        <taxon>Insecta</taxon>
        <taxon>Pterygota</taxon>
        <taxon>Neoptera</taxon>
        <taxon>Endopterygota</taxon>
        <taxon>Hymenoptera</taxon>
        <taxon>Apocrita</taxon>
        <taxon>Proctotrupomorpha</taxon>
        <taxon>Chalcidoidea</taxon>
        <taxon>Pteromalidae</taxon>
        <taxon>Pteromalinae</taxon>
        <taxon>Trichomalopsis</taxon>
    </lineage>
</organism>
<reference evidence="1 2" key="1">
    <citation type="journal article" date="2017" name="Curr. Biol.">
        <title>The Evolution of Venom by Co-option of Single-Copy Genes.</title>
        <authorList>
            <person name="Martinson E.O."/>
            <person name="Mrinalini"/>
            <person name="Kelkar Y.D."/>
            <person name="Chang C.H."/>
            <person name="Werren J.H."/>
        </authorList>
    </citation>
    <scope>NUCLEOTIDE SEQUENCE [LARGE SCALE GENOMIC DNA]</scope>
    <source>
        <strain evidence="1 2">Alberta</strain>
        <tissue evidence="1">Whole body</tissue>
    </source>
</reference>
<dbReference type="AlphaFoldDB" id="A0A232EGZ7"/>
<evidence type="ECO:0000313" key="1">
    <source>
        <dbReference type="EMBL" id="OXU17637.1"/>
    </source>
</evidence>